<evidence type="ECO:0000313" key="1">
    <source>
        <dbReference type="EMBL" id="CAF9941284.1"/>
    </source>
</evidence>
<accession>A0A8H3PIT2</accession>
<keyword evidence="2" id="KW-1185">Reference proteome</keyword>
<comment type="caution">
    <text evidence="1">The sequence shown here is derived from an EMBL/GenBank/DDBJ whole genome shotgun (WGS) entry which is preliminary data.</text>
</comment>
<proteinExistence type="predicted"/>
<protein>
    <submittedName>
        <fullName evidence="1">Uncharacterized protein</fullName>
    </submittedName>
</protein>
<dbReference type="Proteomes" id="UP000664534">
    <property type="component" value="Unassembled WGS sequence"/>
</dbReference>
<evidence type="ECO:0000313" key="2">
    <source>
        <dbReference type="Proteomes" id="UP000664534"/>
    </source>
</evidence>
<dbReference type="EMBL" id="CAJPDT010000145">
    <property type="protein sequence ID" value="CAF9941284.1"/>
    <property type="molecule type" value="Genomic_DNA"/>
</dbReference>
<gene>
    <name evidence="1" type="ORF">IMSHALPRED_002504</name>
</gene>
<organism evidence="1 2">
    <name type="scientific">Imshaugia aleurites</name>
    <dbReference type="NCBI Taxonomy" id="172621"/>
    <lineage>
        <taxon>Eukaryota</taxon>
        <taxon>Fungi</taxon>
        <taxon>Dikarya</taxon>
        <taxon>Ascomycota</taxon>
        <taxon>Pezizomycotina</taxon>
        <taxon>Lecanoromycetes</taxon>
        <taxon>OSLEUM clade</taxon>
        <taxon>Lecanoromycetidae</taxon>
        <taxon>Lecanorales</taxon>
        <taxon>Lecanorineae</taxon>
        <taxon>Parmeliaceae</taxon>
        <taxon>Imshaugia</taxon>
    </lineage>
</organism>
<reference evidence="1" key="1">
    <citation type="submission" date="2021-03" db="EMBL/GenBank/DDBJ databases">
        <authorList>
            <person name="Tagirdzhanova G."/>
        </authorList>
    </citation>
    <scope>NUCLEOTIDE SEQUENCE</scope>
</reference>
<name>A0A8H3PIT2_9LECA</name>
<sequence length="262" mass="28457">MSSGPSIELSALASRGNALADDLANVEKYFKPSFLIDNDSSGEDVFRKAKRAITACTMVINHAKVAALFAAMNEPPNVAKRFFRARDRSYTPKKFERGVSSNRAADVGFADGKDVLPKVVLARPTLTKGKATRGVMRPATSTGSVFVGFADEDSSEESMTTSNESVRELSVSSDDVAPSAERNSIAYFFGFIENSEKYDFSTSILKETHECVRTRRAVSETARGLVRAISDVVANAKRDAHQTLGCKDGIIGMTNPVLQWLI</sequence>
<dbReference type="AlphaFoldDB" id="A0A8H3PIT2"/>